<organism evidence="1 2">
    <name type="scientific">Brassica campestris</name>
    <name type="common">Field mustard</name>
    <dbReference type="NCBI Taxonomy" id="3711"/>
    <lineage>
        <taxon>Eukaryota</taxon>
        <taxon>Viridiplantae</taxon>
        <taxon>Streptophyta</taxon>
        <taxon>Embryophyta</taxon>
        <taxon>Tracheophyta</taxon>
        <taxon>Spermatophyta</taxon>
        <taxon>Magnoliopsida</taxon>
        <taxon>eudicotyledons</taxon>
        <taxon>Gunneridae</taxon>
        <taxon>Pentapetalae</taxon>
        <taxon>rosids</taxon>
        <taxon>malvids</taxon>
        <taxon>Brassicales</taxon>
        <taxon>Brassicaceae</taxon>
        <taxon>Brassiceae</taxon>
        <taxon>Brassica</taxon>
    </lineage>
</organism>
<protein>
    <submittedName>
        <fullName evidence="1">Uncharacterized protein</fullName>
    </submittedName>
</protein>
<evidence type="ECO:0000313" key="2">
    <source>
        <dbReference type="Proteomes" id="UP000694005"/>
    </source>
</evidence>
<dbReference type="Proteomes" id="UP000694005">
    <property type="component" value="Chromosome A08"/>
</dbReference>
<accession>A0A8D9HJZ4</accession>
<feature type="non-terminal residue" evidence="1">
    <location>
        <position position="63"/>
    </location>
</feature>
<gene>
    <name evidence="1" type="ORF">BRAPAZ1V2_A08P27550.2</name>
</gene>
<dbReference type="Gramene" id="A08p27550.2_BraZ1">
    <property type="protein sequence ID" value="A08p27550.2_BraZ1.CDS.1"/>
    <property type="gene ID" value="A08g27550.2_BraZ1"/>
</dbReference>
<sequence length="63" mass="6810">EVYLELFLVESIIKSGSSERTKLPGSDSRINCDSSFCGKRLCGLVETSGSSFFLLCLSLVLSS</sequence>
<reference evidence="1 2" key="1">
    <citation type="submission" date="2021-07" db="EMBL/GenBank/DDBJ databases">
        <authorList>
            <consortium name="Genoscope - CEA"/>
            <person name="William W."/>
        </authorList>
    </citation>
    <scope>NUCLEOTIDE SEQUENCE [LARGE SCALE GENOMIC DNA]</scope>
</reference>
<feature type="non-terminal residue" evidence="1">
    <location>
        <position position="1"/>
    </location>
</feature>
<proteinExistence type="predicted"/>
<name>A0A8D9HJZ4_BRACM</name>
<dbReference type="AlphaFoldDB" id="A0A8D9HJZ4"/>
<evidence type="ECO:0000313" key="1">
    <source>
        <dbReference type="EMBL" id="CAG7899089.1"/>
    </source>
</evidence>
<dbReference type="EMBL" id="LS974624">
    <property type="protein sequence ID" value="CAG7899089.1"/>
    <property type="molecule type" value="Genomic_DNA"/>
</dbReference>